<evidence type="ECO:0000313" key="3">
    <source>
        <dbReference type="Proteomes" id="UP001521184"/>
    </source>
</evidence>
<gene>
    <name evidence="2" type="ORF">SLS58_011246</name>
</gene>
<protein>
    <submittedName>
        <fullName evidence="2">Uncharacterized protein</fullName>
    </submittedName>
</protein>
<evidence type="ECO:0000313" key="2">
    <source>
        <dbReference type="EMBL" id="KAL1633014.1"/>
    </source>
</evidence>
<dbReference type="PANTHER" id="PTHR35394:SF5">
    <property type="entry name" value="DUF3176 DOMAIN-CONTAINING PROTEIN"/>
    <property type="match status" value="1"/>
</dbReference>
<reference evidence="2 3" key="1">
    <citation type="journal article" date="2023" name="Plant Dis.">
        <title>First Report of Diplodia intermedia Causing Canker and Dieback Diseases on Apple Trees in Canada.</title>
        <authorList>
            <person name="Ellouze W."/>
            <person name="Ilyukhin E."/>
            <person name="Sulman M."/>
            <person name="Ali S."/>
        </authorList>
    </citation>
    <scope>NUCLEOTIDE SEQUENCE [LARGE SCALE GENOMIC DNA]</scope>
    <source>
        <strain evidence="2 3">M45-28</strain>
    </source>
</reference>
<dbReference type="Proteomes" id="UP001521184">
    <property type="component" value="Unassembled WGS sequence"/>
</dbReference>
<feature type="transmembrane region" description="Helical" evidence="1">
    <location>
        <begin position="53"/>
        <end position="73"/>
    </location>
</feature>
<keyword evidence="1" id="KW-1133">Transmembrane helix</keyword>
<proteinExistence type="predicted"/>
<organism evidence="2 3">
    <name type="scientific">Diplodia intermedia</name>
    <dbReference type="NCBI Taxonomy" id="856260"/>
    <lineage>
        <taxon>Eukaryota</taxon>
        <taxon>Fungi</taxon>
        <taxon>Dikarya</taxon>
        <taxon>Ascomycota</taxon>
        <taxon>Pezizomycotina</taxon>
        <taxon>Dothideomycetes</taxon>
        <taxon>Dothideomycetes incertae sedis</taxon>
        <taxon>Botryosphaeriales</taxon>
        <taxon>Botryosphaeriaceae</taxon>
        <taxon>Diplodia</taxon>
    </lineage>
</organism>
<keyword evidence="1" id="KW-0472">Membrane</keyword>
<accession>A0ABR3T0A9</accession>
<keyword evidence="1" id="KW-0812">Transmembrane</keyword>
<dbReference type="PANTHER" id="PTHR35394">
    <property type="entry name" value="DUF3176 DOMAIN-CONTAINING PROTEIN"/>
    <property type="match status" value="1"/>
</dbReference>
<comment type="caution">
    <text evidence="2">The sequence shown here is derived from an EMBL/GenBank/DDBJ whole genome shotgun (WGS) entry which is preliminary data.</text>
</comment>
<keyword evidence="3" id="KW-1185">Reference proteome</keyword>
<evidence type="ECO:0000256" key="1">
    <source>
        <dbReference type="SAM" id="Phobius"/>
    </source>
</evidence>
<dbReference type="EMBL" id="JAKEKT020000169">
    <property type="protein sequence ID" value="KAL1633014.1"/>
    <property type="molecule type" value="Genomic_DNA"/>
</dbReference>
<sequence>MADFLDSSDLDEVMGGLAHSITGIVQSEDNFNLTMLAGDAIGPMVFVKVHWQWLAYPVAIELLVVCLLVICIIKSSSSPLLLKSSALALLFHSLEGWTKDELVVAKTEGAKVGRETAQDLCDVAKGMNARLERNADGEFMFVKAN</sequence>
<name>A0ABR3T0A9_9PEZI</name>